<proteinExistence type="predicted"/>
<dbReference type="Proteomes" id="UP000243459">
    <property type="component" value="Chromosome 1"/>
</dbReference>
<keyword evidence="2" id="KW-1185">Reference proteome</keyword>
<dbReference type="PANTHER" id="PTHR47580">
    <property type="entry name" value="PHOSPHOGLYCERATE MUTASE FAMILY PROTEIN"/>
    <property type="match status" value="1"/>
</dbReference>
<evidence type="ECO:0000313" key="1">
    <source>
        <dbReference type="EMBL" id="ONK80645.1"/>
    </source>
</evidence>
<protein>
    <submittedName>
        <fullName evidence="1">Uncharacterized protein</fullName>
    </submittedName>
</protein>
<organism evidence="1 2">
    <name type="scientific">Asparagus officinalis</name>
    <name type="common">Garden asparagus</name>
    <dbReference type="NCBI Taxonomy" id="4686"/>
    <lineage>
        <taxon>Eukaryota</taxon>
        <taxon>Viridiplantae</taxon>
        <taxon>Streptophyta</taxon>
        <taxon>Embryophyta</taxon>
        <taxon>Tracheophyta</taxon>
        <taxon>Spermatophyta</taxon>
        <taxon>Magnoliopsida</taxon>
        <taxon>Liliopsida</taxon>
        <taxon>Asparagales</taxon>
        <taxon>Asparagaceae</taxon>
        <taxon>Asparagoideae</taxon>
        <taxon>Asparagus</taxon>
    </lineage>
</organism>
<accession>A0A5P1FQR7</accession>
<dbReference type="PANTHER" id="PTHR47580:SF1">
    <property type="entry name" value="PHOSPHOGLYCERATE MUTASE FAMILY PROTEIN"/>
    <property type="match status" value="1"/>
</dbReference>
<name>A0A5P1FQR7_ASPOF</name>
<dbReference type="Gramene" id="ONK80645">
    <property type="protein sequence ID" value="ONK80645"/>
    <property type="gene ID" value="A4U43_C01F20140"/>
</dbReference>
<reference evidence="2" key="1">
    <citation type="journal article" date="2017" name="Nat. Commun.">
        <title>The asparagus genome sheds light on the origin and evolution of a young Y chromosome.</title>
        <authorList>
            <person name="Harkess A."/>
            <person name="Zhou J."/>
            <person name="Xu C."/>
            <person name="Bowers J.E."/>
            <person name="Van der Hulst R."/>
            <person name="Ayyampalayam S."/>
            <person name="Mercati F."/>
            <person name="Riccardi P."/>
            <person name="McKain M.R."/>
            <person name="Kakrana A."/>
            <person name="Tang H."/>
            <person name="Ray J."/>
            <person name="Groenendijk J."/>
            <person name="Arikit S."/>
            <person name="Mathioni S.M."/>
            <person name="Nakano M."/>
            <person name="Shan H."/>
            <person name="Telgmann-Rauber A."/>
            <person name="Kanno A."/>
            <person name="Yue Z."/>
            <person name="Chen H."/>
            <person name="Li W."/>
            <person name="Chen Y."/>
            <person name="Xu X."/>
            <person name="Zhang Y."/>
            <person name="Luo S."/>
            <person name="Chen H."/>
            <person name="Gao J."/>
            <person name="Mao Z."/>
            <person name="Pires J.C."/>
            <person name="Luo M."/>
            <person name="Kudrna D."/>
            <person name="Wing R.A."/>
            <person name="Meyers B.C."/>
            <person name="Yi K."/>
            <person name="Kong H."/>
            <person name="Lavrijsen P."/>
            <person name="Sunseri F."/>
            <person name="Falavigna A."/>
            <person name="Ye Y."/>
            <person name="Leebens-Mack J.H."/>
            <person name="Chen G."/>
        </authorList>
    </citation>
    <scope>NUCLEOTIDE SEQUENCE [LARGE SCALE GENOMIC DNA]</scope>
    <source>
        <strain evidence="2">cv. DH0086</strain>
    </source>
</reference>
<gene>
    <name evidence="1" type="ORF">A4U43_C01F20140</name>
</gene>
<sequence length="472" mass="51761">MKQRLRQREGQLYTVQDGGTIALDWLLASDVAGASYDTGRVISKDDSTPLVIVIPGLTSDSASPVTADLTPLNPTQVVVKFDTFKILGLIPIKAPDIARGELEITYLDEEIRLRAKQTYLTFVHGIIVLLNSYLAQQNKVLQLTYGQHVVSLRSYSLARSVISTSIDIWSACCVLAELLLGQVCHLSNVPENAISLASGDANDLYSDCESGCTDDDYDLHESEENFLEDCLTVAISSLRGQGAAYRVVGELRRMMRQDVRNEACCYPEGDSDAEIDDFSACYYDDDEEYEGGGGGGGSKVMEVNGGEREQEEEAEIDDERGLLMAPYRAWCANGDEEGGDEEGNRRQRRRLMASQRRMLLKVYSSNSLSPNIKPPPIDDGTPNESVADVFVRVTQLMSILETQYAGDTVIIVSSDSDNLTVLQAGLIGLDLRRHNGMFFGPGDVRLVDPKSIPDVKEPPSAVYKCTNPPSCT</sequence>
<evidence type="ECO:0000313" key="2">
    <source>
        <dbReference type="Proteomes" id="UP000243459"/>
    </source>
</evidence>
<dbReference type="AlphaFoldDB" id="A0A5P1FQR7"/>
<dbReference type="EMBL" id="CM007381">
    <property type="protein sequence ID" value="ONK80645.1"/>
    <property type="molecule type" value="Genomic_DNA"/>
</dbReference>